<proteinExistence type="predicted"/>
<dbReference type="SUPFAM" id="SSF46689">
    <property type="entry name" value="Homeodomain-like"/>
    <property type="match status" value="1"/>
</dbReference>
<dbReference type="SMART" id="SM00342">
    <property type="entry name" value="HTH_ARAC"/>
    <property type="match status" value="1"/>
</dbReference>
<evidence type="ECO:0000313" key="5">
    <source>
        <dbReference type="EMBL" id="SBW11089.1"/>
    </source>
</evidence>
<evidence type="ECO:0000259" key="4">
    <source>
        <dbReference type="PROSITE" id="PS01124"/>
    </source>
</evidence>
<keyword evidence="1" id="KW-0805">Transcription regulation</keyword>
<dbReference type="AlphaFoldDB" id="A0A212KHI1"/>
<evidence type="ECO:0000256" key="2">
    <source>
        <dbReference type="ARBA" id="ARBA00023125"/>
    </source>
</evidence>
<dbReference type="InterPro" id="IPR011051">
    <property type="entry name" value="RmlC_Cupin_sf"/>
</dbReference>
<dbReference type="SUPFAM" id="SSF51182">
    <property type="entry name" value="RmlC-like cupins"/>
    <property type="match status" value="1"/>
</dbReference>
<gene>
    <name evidence="5" type="ORF">KL86APRO_20071</name>
</gene>
<evidence type="ECO:0000256" key="1">
    <source>
        <dbReference type="ARBA" id="ARBA00023015"/>
    </source>
</evidence>
<dbReference type="InterPro" id="IPR050204">
    <property type="entry name" value="AraC_XylS_family_regulators"/>
</dbReference>
<dbReference type="EMBL" id="FLUO01000002">
    <property type="protein sequence ID" value="SBW11089.1"/>
    <property type="molecule type" value="Genomic_DNA"/>
</dbReference>
<dbReference type="PANTHER" id="PTHR46796">
    <property type="entry name" value="HTH-TYPE TRANSCRIPTIONAL ACTIVATOR RHAS-RELATED"/>
    <property type="match status" value="1"/>
</dbReference>
<organism evidence="5">
    <name type="scientific">uncultured Alphaproteobacteria bacterium</name>
    <dbReference type="NCBI Taxonomy" id="91750"/>
    <lineage>
        <taxon>Bacteria</taxon>
        <taxon>Pseudomonadati</taxon>
        <taxon>Pseudomonadota</taxon>
        <taxon>Alphaproteobacteria</taxon>
        <taxon>environmental samples</taxon>
    </lineage>
</organism>
<reference evidence="5" key="1">
    <citation type="submission" date="2016-04" db="EMBL/GenBank/DDBJ databases">
        <authorList>
            <person name="Evans L.H."/>
            <person name="Alamgir A."/>
            <person name="Owens N."/>
            <person name="Weber N.D."/>
            <person name="Virtaneva K."/>
            <person name="Barbian K."/>
            <person name="Babar A."/>
            <person name="Rosenke K."/>
        </authorList>
    </citation>
    <scope>NUCLEOTIDE SEQUENCE</scope>
    <source>
        <strain evidence="5">86</strain>
    </source>
</reference>
<keyword evidence="3" id="KW-0804">Transcription</keyword>
<dbReference type="GO" id="GO:0043565">
    <property type="term" value="F:sequence-specific DNA binding"/>
    <property type="evidence" value="ECO:0007669"/>
    <property type="project" value="InterPro"/>
</dbReference>
<keyword evidence="2" id="KW-0238">DNA-binding</keyword>
<evidence type="ECO:0000256" key="3">
    <source>
        <dbReference type="ARBA" id="ARBA00023163"/>
    </source>
</evidence>
<dbReference type="PROSITE" id="PS01124">
    <property type="entry name" value="HTH_ARAC_FAMILY_2"/>
    <property type="match status" value="1"/>
</dbReference>
<dbReference type="PANTHER" id="PTHR46796:SF2">
    <property type="entry name" value="TRANSCRIPTIONAL REGULATORY PROTEIN"/>
    <property type="match status" value="1"/>
</dbReference>
<dbReference type="InterPro" id="IPR009057">
    <property type="entry name" value="Homeodomain-like_sf"/>
</dbReference>
<accession>A0A212KHI1</accession>
<feature type="domain" description="HTH araC/xylS-type" evidence="4">
    <location>
        <begin position="165"/>
        <end position="199"/>
    </location>
</feature>
<name>A0A212KHI1_9PROT</name>
<protein>
    <submittedName>
        <fullName evidence="5">Putative Transcriptional regulator, AraC family</fullName>
    </submittedName>
</protein>
<dbReference type="Pfam" id="PF12833">
    <property type="entry name" value="HTH_18"/>
    <property type="match status" value="1"/>
</dbReference>
<dbReference type="InterPro" id="IPR018060">
    <property type="entry name" value="HTH_AraC"/>
</dbReference>
<dbReference type="GO" id="GO:0003700">
    <property type="term" value="F:DNA-binding transcription factor activity"/>
    <property type="evidence" value="ECO:0007669"/>
    <property type="project" value="InterPro"/>
</dbReference>
<dbReference type="Gene3D" id="1.10.10.60">
    <property type="entry name" value="Homeodomain-like"/>
    <property type="match status" value="1"/>
</dbReference>
<sequence length="213" mass="22256">MSGRPRRAAQWWPLPSGCTVCRAEGRAVARHAHRSHVATVAVAGAREILFGSASVTLAPGAVLLIPAGMGHATAAGGLAVSLSMPRACLPGLTQAEIVADSALAEAVAALASAPVSFARLDAVVAALRRRTVGGMVPTGFRLPPTAERMQAQVRDACRRIGEGVPLADAAVESGFYDQSQMTRQFLRVLGMTPGDYRSGWPAARRVEPGPDRR</sequence>